<evidence type="ECO:0000313" key="2">
    <source>
        <dbReference type="EMBL" id="JAD89312.1"/>
    </source>
</evidence>
<sequence>MVGNLCCWCICPLKCRFRDKGSMVDAPTILLSSKAEVHTQPISPFPLRLRRRWLPALGQDNCSSGCIHSVHTVVNRPHLTPTLHLATRMQAHDCFHYKDPITPKRSKLLCPKKHDSSCLMDEPPEPGSLPPDPRDQMSLAY</sequence>
<reference evidence="2" key="1">
    <citation type="submission" date="2014-09" db="EMBL/GenBank/DDBJ databases">
        <authorList>
            <person name="Magalhaes I.L.F."/>
            <person name="Oliveira U."/>
            <person name="Santos F.R."/>
            <person name="Vidigal T.H.D.A."/>
            <person name="Brescovit A.D."/>
            <person name="Santos A.J."/>
        </authorList>
    </citation>
    <scope>NUCLEOTIDE SEQUENCE</scope>
    <source>
        <tissue evidence="2">Shoot tissue taken approximately 20 cm above the soil surface</tissue>
    </source>
</reference>
<proteinExistence type="predicted"/>
<organism evidence="2">
    <name type="scientific">Arundo donax</name>
    <name type="common">Giant reed</name>
    <name type="synonym">Donax arundinaceus</name>
    <dbReference type="NCBI Taxonomy" id="35708"/>
    <lineage>
        <taxon>Eukaryota</taxon>
        <taxon>Viridiplantae</taxon>
        <taxon>Streptophyta</taxon>
        <taxon>Embryophyta</taxon>
        <taxon>Tracheophyta</taxon>
        <taxon>Spermatophyta</taxon>
        <taxon>Magnoliopsida</taxon>
        <taxon>Liliopsida</taxon>
        <taxon>Poales</taxon>
        <taxon>Poaceae</taxon>
        <taxon>PACMAD clade</taxon>
        <taxon>Arundinoideae</taxon>
        <taxon>Arundineae</taxon>
        <taxon>Arundo</taxon>
    </lineage>
</organism>
<accession>A0A0A9DZZ1</accession>
<reference evidence="2" key="2">
    <citation type="journal article" date="2015" name="Data Brief">
        <title>Shoot transcriptome of the giant reed, Arundo donax.</title>
        <authorList>
            <person name="Barrero R.A."/>
            <person name="Guerrero F.D."/>
            <person name="Moolhuijzen P."/>
            <person name="Goolsby J.A."/>
            <person name="Tidwell J."/>
            <person name="Bellgard S.E."/>
            <person name="Bellgard M.I."/>
        </authorList>
    </citation>
    <scope>NUCLEOTIDE SEQUENCE</scope>
    <source>
        <tissue evidence="2">Shoot tissue taken approximately 20 cm above the soil surface</tissue>
    </source>
</reference>
<dbReference type="AlphaFoldDB" id="A0A0A9DZZ1"/>
<name>A0A0A9DZZ1_ARUDO</name>
<dbReference type="EMBL" id="GBRH01208583">
    <property type="protein sequence ID" value="JAD89312.1"/>
    <property type="molecule type" value="Transcribed_RNA"/>
</dbReference>
<protein>
    <submittedName>
        <fullName evidence="2">Uncharacterized protein</fullName>
    </submittedName>
</protein>
<evidence type="ECO:0000256" key="1">
    <source>
        <dbReference type="SAM" id="MobiDB-lite"/>
    </source>
</evidence>
<feature type="region of interest" description="Disordered" evidence="1">
    <location>
        <begin position="116"/>
        <end position="141"/>
    </location>
</feature>